<comment type="similarity">
    <text evidence="1 6 7">Belongs to the EF-Ts family.</text>
</comment>
<dbReference type="Gene3D" id="3.30.479.20">
    <property type="entry name" value="Elongation factor Ts, dimerisation domain"/>
    <property type="match status" value="1"/>
</dbReference>
<dbReference type="SUPFAM" id="SSF54713">
    <property type="entry name" value="Elongation factor Ts (EF-Ts), dimerisation domain"/>
    <property type="match status" value="1"/>
</dbReference>
<dbReference type="GO" id="GO:0005737">
    <property type="term" value="C:cytoplasm"/>
    <property type="evidence" value="ECO:0007669"/>
    <property type="project" value="UniProtKB-SubCell"/>
</dbReference>
<dbReference type="HAMAP" id="MF_00050">
    <property type="entry name" value="EF_Ts"/>
    <property type="match status" value="1"/>
</dbReference>
<evidence type="ECO:0000313" key="11">
    <source>
        <dbReference type="Proteomes" id="UP000237947"/>
    </source>
</evidence>
<dbReference type="InterPro" id="IPR009060">
    <property type="entry name" value="UBA-like_sf"/>
</dbReference>
<evidence type="ECO:0000256" key="4">
    <source>
        <dbReference type="ARBA" id="ARBA00022917"/>
    </source>
</evidence>
<dbReference type="GO" id="GO:0003746">
    <property type="term" value="F:translation elongation factor activity"/>
    <property type="evidence" value="ECO:0007669"/>
    <property type="project" value="UniProtKB-UniRule"/>
</dbReference>
<dbReference type="SUPFAM" id="SSF46934">
    <property type="entry name" value="UBA-like"/>
    <property type="match status" value="1"/>
</dbReference>
<evidence type="ECO:0000256" key="5">
    <source>
        <dbReference type="ARBA" id="ARBA00025453"/>
    </source>
</evidence>
<dbReference type="CDD" id="cd14275">
    <property type="entry name" value="UBA_EF-Ts"/>
    <property type="match status" value="1"/>
</dbReference>
<evidence type="ECO:0000256" key="3">
    <source>
        <dbReference type="ARBA" id="ARBA00022768"/>
    </source>
</evidence>
<sequence length="218" mass="24337">MAEITAKLVKELRDRTGSGMMDSKKALVETNGDIEAAEIWLRENGILKAAKKSSRVAAEGVIDAYIHAGGKVGVLVEVNSETDFVAKNESFLDFVHNVTLQIAAMNPKWVSREEVPAEVLEQEREITRAEALNEGKPEKVVDKIVEGRLEKFYATNCLLEQAYVKDEDKTIQDLLTEKIAEIGENIVIRRFTRYQLGEGIEKEEVDFAAEVAQQLGNK</sequence>
<evidence type="ECO:0000256" key="8">
    <source>
        <dbReference type="RuleBase" id="RU000643"/>
    </source>
</evidence>
<evidence type="ECO:0000256" key="2">
    <source>
        <dbReference type="ARBA" id="ARBA00016956"/>
    </source>
</evidence>
<keyword evidence="6" id="KW-0963">Cytoplasm</keyword>
<dbReference type="InterPro" id="IPR014039">
    <property type="entry name" value="Transl_elong_EFTs/EF1B_dimer"/>
</dbReference>
<dbReference type="Proteomes" id="UP000237947">
    <property type="component" value="Chromosome"/>
</dbReference>
<dbReference type="Gene3D" id="1.10.286.20">
    <property type="match status" value="1"/>
</dbReference>
<dbReference type="InterPro" id="IPR036402">
    <property type="entry name" value="EF-Ts_dimer_sf"/>
</dbReference>
<dbReference type="InterPro" id="IPR018101">
    <property type="entry name" value="Transl_elong_Ts_CS"/>
</dbReference>
<reference evidence="11" key="1">
    <citation type="submission" date="2018-02" db="EMBL/GenBank/DDBJ databases">
        <authorList>
            <person name="Holder M.E."/>
            <person name="Ajami N.J."/>
            <person name="Petrosino J.F."/>
        </authorList>
    </citation>
    <scope>NUCLEOTIDE SEQUENCE [LARGE SCALE GENOMIC DNA]</scope>
    <source>
        <strain evidence="11">CCUG 47711</strain>
    </source>
</reference>
<proteinExistence type="inferred from homology"/>
<dbReference type="Pfam" id="PF00889">
    <property type="entry name" value="EF_TS"/>
    <property type="match status" value="1"/>
</dbReference>
<dbReference type="Gene3D" id="1.10.8.10">
    <property type="entry name" value="DNA helicase RuvA subunit, C-terminal domain"/>
    <property type="match status" value="1"/>
</dbReference>
<feature type="region of interest" description="Involved in Mg(2+) ion dislocation from EF-Tu" evidence="6">
    <location>
        <begin position="82"/>
        <end position="85"/>
    </location>
</feature>
<comment type="function">
    <text evidence="5 6 7">Associates with the EF-Tu.GDP complex and induces the exchange of GDP to GTP. It remains bound to the aminoacyl-tRNA.EF-Tu.GTP complex up to the GTP hydrolysis stage on the ribosome.</text>
</comment>
<dbReference type="OrthoDB" id="9808348at2"/>
<keyword evidence="4 6" id="KW-0648">Protein biosynthesis</keyword>
<organism evidence="10 11">
    <name type="scientific">Fastidiosipila sanguinis</name>
    <dbReference type="NCBI Taxonomy" id="236753"/>
    <lineage>
        <taxon>Bacteria</taxon>
        <taxon>Bacillati</taxon>
        <taxon>Bacillota</taxon>
        <taxon>Clostridia</taxon>
        <taxon>Eubacteriales</taxon>
        <taxon>Oscillospiraceae</taxon>
        <taxon>Fastidiosipila</taxon>
    </lineage>
</organism>
<dbReference type="PROSITE" id="PS01127">
    <property type="entry name" value="EF_TS_2"/>
    <property type="match status" value="1"/>
</dbReference>
<protein>
    <recommendedName>
        <fullName evidence="2 6">Elongation factor Ts</fullName>
        <shortName evidence="6">EF-Ts</shortName>
    </recommendedName>
</protein>
<dbReference type="NCBIfam" id="TIGR00116">
    <property type="entry name" value="tsf"/>
    <property type="match status" value="2"/>
</dbReference>
<evidence type="ECO:0000259" key="9">
    <source>
        <dbReference type="Pfam" id="PF00889"/>
    </source>
</evidence>
<accession>A0A2S0KMD4</accession>
<comment type="subcellular location">
    <subcellularLocation>
        <location evidence="6 8">Cytoplasm</location>
    </subcellularLocation>
</comment>
<evidence type="ECO:0000256" key="1">
    <source>
        <dbReference type="ARBA" id="ARBA00005532"/>
    </source>
</evidence>
<evidence type="ECO:0000313" key="10">
    <source>
        <dbReference type="EMBL" id="AVM42183.1"/>
    </source>
</evidence>
<gene>
    <name evidence="6 10" type="primary">tsf</name>
    <name evidence="10" type="ORF">C5Q98_02575</name>
</gene>
<name>A0A2S0KMD4_9FIRM</name>
<evidence type="ECO:0000256" key="7">
    <source>
        <dbReference type="RuleBase" id="RU000642"/>
    </source>
</evidence>
<dbReference type="RefSeq" id="WP_106012168.1">
    <property type="nucleotide sequence ID" value="NZ_CP027226.1"/>
</dbReference>
<dbReference type="InterPro" id="IPR001816">
    <property type="entry name" value="Transl_elong_EFTs/EF1B"/>
</dbReference>
<dbReference type="PANTHER" id="PTHR11741:SF0">
    <property type="entry name" value="ELONGATION FACTOR TS, MITOCHONDRIAL"/>
    <property type="match status" value="1"/>
</dbReference>
<dbReference type="AlphaFoldDB" id="A0A2S0KMD4"/>
<keyword evidence="3 6" id="KW-0251">Elongation factor</keyword>
<dbReference type="PROSITE" id="PS01126">
    <property type="entry name" value="EF_TS_1"/>
    <property type="match status" value="1"/>
</dbReference>
<feature type="domain" description="Translation elongation factor EFTs/EF1B dimerisation" evidence="9">
    <location>
        <begin position="41"/>
        <end position="198"/>
    </location>
</feature>
<keyword evidence="11" id="KW-1185">Reference proteome</keyword>
<dbReference type="PANTHER" id="PTHR11741">
    <property type="entry name" value="ELONGATION FACTOR TS"/>
    <property type="match status" value="1"/>
</dbReference>
<dbReference type="FunFam" id="1.10.286.20:FF:000001">
    <property type="entry name" value="Elongation factor Ts"/>
    <property type="match status" value="1"/>
</dbReference>
<dbReference type="KEGG" id="fsa:C5Q98_02575"/>
<dbReference type="FunFam" id="1.10.8.10:FF:000001">
    <property type="entry name" value="Elongation factor Ts"/>
    <property type="match status" value="1"/>
</dbReference>
<dbReference type="EMBL" id="CP027226">
    <property type="protein sequence ID" value="AVM42183.1"/>
    <property type="molecule type" value="Genomic_DNA"/>
</dbReference>
<evidence type="ECO:0000256" key="6">
    <source>
        <dbReference type="HAMAP-Rule" id="MF_00050"/>
    </source>
</evidence>